<dbReference type="OrthoDB" id="2437193at2"/>
<evidence type="ECO:0000259" key="2">
    <source>
        <dbReference type="Pfam" id="PF03703"/>
    </source>
</evidence>
<dbReference type="AlphaFoldDB" id="A0A5D4T4G7"/>
<evidence type="ECO:0000313" key="4">
    <source>
        <dbReference type="Proteomes" id="UP000324517"/>
    </source>
</evidence>
<keyword evidence="1" id="KW-0472">Membrane</keyword>
<evidence type="ECO:0000256" key="1">
    <source>
        <dbReference type="SAM" id="Phobius"/>
    </source>
</evidence>
<feature type="domain" description="YdbS-like PH" evidence="2">
    <location>
        <begin position="79"/>
        <end position="154"/>
    </location>
</feature>
<organism evidence="3 4">
    <name type="scientific">Sutcliffiella horikoshii</name>
    <dbReference type="NCBI Taxonomy" id="79883"/>
    <lineage>
        <taxon>Bacteria</taxon>
        <taxon>Bacillati</taxon>
        <taxon>Bacillota</taxon>
        <taxon>Bacilli</taxon>
        <taxon>Bacillales</taxon>
        <taxon>Bacillaceae</taxon>
        <taxon>Sutcliffiella</taxon>
    </lineage>
</organism>
<keyword evidence="1" id="KW-1133">Transmembrane helix</keyword>
<dbReference type="EMBL" id="VTET01000008">
    <property type="protein sequence ID" value="TYS70215.1"/>
    <property type="molecule type" value="Genomic_DNA"/>
</dbReference>
<evidence type="ECO:0000313" key="3">
    <source>
        <dbReference type="EMBL" id="TYS70215.1"/>
    </source>
</evidence>
<keyword evidence="1" id="KW-0812">Transmembrane</keyword>
<dbReference type="Pfam" id="PF03703">
    <property type="entry name" value="bPH_2"/>
    <property type="match status" value="1"/>
</dbReference>
<feature type="transmembrane region" description="Helical" evidence="1">
    <location>
        <begin position="21"/>
        <end position="41"/>
    </location>
</feature>
<comment type="caution">
    <text evidence="3">The sequence shown here is derived from an EMBL/GenBank/DDBJ whole genome shotgun (WGS) entry which is preliminary data.</text>
</comment>
<feature type="transmembrane region" description="Helical" evidence="1">
    <location>
        <begin position="47"/>
        <end position="72"/>
    </location>
</feature>
<sequence length="171" mass="19907">MYMTIKEPSEKIANQAVQVWRISNTIGHGIAIIVLGILLYCSEHYQWYGWIQVTVYIIFGIIVLSAIYSIFIEPVFLQKTWRYEIDEDFVQMKNGKWNESHTLVPMEKVEFVRTEQGPIMRKFELFNLIIGTTTTQHTIPAIPAEKAKRLKAEIAQLAKVKESDLTEREEE</sequence>
<protein>
    <submittedName>
        <fullName evidence="3">PH domain-containing protein</fullName>
    </submittedName>
</protein>
<dbReference type="RefSeq" id="WP_010197754.1">
    <property type="nucleotide sequence ID" value="NZ_JBNIKO010000001.1"/>
</dbReference>
<name>A0A5D4T4G7_9BACI</name>
<dbReference type="Proteomes" id="UP000324517">
    <property type="component" value="Unassembled WGS sequence"/>
</dbReference>
<dbReference type="PANTHER" id="PTHR34473">
    <property type="entry name" value="UPF0699 TRANSMEMBRANE PROTEIN YDBS"/>
    <property type="match status" value="1"/>
</dbReference>
<accession>A0A5D4T4G7</accession>
<dbReference type="PANTHER" id="PTHR34473:SF2">
    <property type="entry name" value="UPF0699 TRANSMEMBRANE PROTEIN YDBT"/>
    <property type="match status" value="1"/>
</dbReference>
<reference evidence="3 4" key="1">
    <citation type="submission" date="2019-08" db="EMBL/GenBank/DDBJ databases">
        <title>Bacillus genomes from the desert of Cuatro Cienegas, Coahuila.</title>
        <authorList>
            <person name="Olmedo-Alvarez G."/>
        </authorList>
    </citation>
    <scope>NUCLEOTIDE SEQUENCE [LARGE SCALE GENOMIC DNA]</scope>
    <source>
        <strain evidence="3 4">CH98b_3T</strain>
    </source>
</reference>
<gene>
    <name evidence="3" type="ORF">FZC75_16430</name>
</gene>
<proteinExistence type="predicted"/>
<dbReference type="InterPro" id="IPR005182">
    <property type="entry name" value="YdbS-like_PH"/>
</dbReference>